<comment type="caution">
    <text evidence="3">The sequence shown here is derived from an EMBL/GenBank/DDBJ whole genome shotgun (WGS) entry which is preliminary data.</text>
</comment>
<evidence type="ECO:0000256" key="1">
    <source>
        <dbReference type="SAM" id="MobiDB-lite"/>
    </source>
</evidence>
<reference evidence="3" key="1">
    <citation type="submission" date="2020-01" db="EMBL/GenBank/DDBJ databases">
        <authorList>
            <consortium name="DOE Joint Genome Institute"/>
            <person name="Haridas S."/>
            <person name="Albert R."/>
            <person name="Binder M."/>
            <person name="Bloem J."/>
            <person name="Labutti K."/>
            <person name="Salamov A."/>
            <person name="Andreopoulos B."/>
            <person name="Baker S.E."/>
            <person name="Barry K."/>
            <person name="Bills G."/>
            <person name="Bluhm B.H."/>
            <person name="Cannon C."/>
            <person name="Castanera R."/>
            <person name="Culley D.E."/>
            <person name="Daum C."/>
            <person name="Ezra D."/>
            <person name="Gonzalez J.B."/>
            <person name="Henrissat B."/>
            <person name="Kuo A."/>
            <person name="Liang C."/>
            <person name="Lipzen A."/>
            <person name="Lutzoni F."/>
            <person name="Magnuson J."/>
            <person name="Mondo S."/>
            <person name="Nolan M."/>
            <person name="Ohm R."/>
            <person name="Pangilinan J."/>
            <person name="Park H.-J."/>
            <person name="Ramirez L."/>
            <person name="Alfaro M."/>
            <person name="Sun H."/>
            <person name="Tritt A."/>
            <person name="Yoshinaga Y."/>
            <person name="Zwiers L.-H."/>
            <person name="Turgeon B.G."/>
            <person name="Goodwin S.B."/>
            <person name="Spatafora J.W."/>
            <person name="Crous P.W."/>
            <person name="Grigoriev I.V."/>
        </authorList>
    </citation>
    <scope>NUCLEOTIDE SEQUENCE</scope>
    <source>
        <strain evidence="3">CBS 394.84</strain>
    </source>
</reference>
<feature type="region of interest" description="Disordered" evidence="1">
    <location>
        <begin position="690"/>
        <end position="709"/>
    </location>
</feature>
<sequence length="778" mass="86876">MARLRKPSPNEPTILVPLTTEPRATRTSPRKTTREFRYTSSSEEEDESLVLVPKSSRRDLRYTHSSSQDTQESFLVSKPTATANALSPRKQRVLRPVKSNSRLLARLSDASIASPQKEQRARRVRSGTTDTDVGKRHRLMYAKSLAKSLANRQDKKGRIDVVGEAEALEAAQRPRSKDSERKEKVPDTEAEEEAETSLLCRDDDNGVQETEEAQVADISNGDENEDGDDESIVIVRNRRHQPRSRRLVSDSEEDESEGSVKKVCNHIHQLSFKIPERKVEQPRVEKEGQSLTSLRPPHRKGHGTISSWAQEVIDLTSSPEAPTSVILPPPTHVRTASLASSRPTSAAIDGPIAILTYSPTPTKLRSPRKAPPISRPSTPPLPPPSPSKLVSPSKKRPTVPKATHLDGRPSLDAFWNPEVVNMWNETHSPNKLLVSPKKQKWREDIVKMMEGVALEDSSDEDKGYESPTTSPRKKNPAPAPRSPTKKKTNIKDGDAELSVKDIRAQRKDFATRKHAMAEAFLVDLDATISQGRIATLSQATGGIKLVWSKTLKTTAGRANWRREQIRTRTGPLPTDTRIDIRHHCSIELAEKVIDDEERLYNVLAHEFCHLTTFMISDVRNNPHGAEFKAWGAKATAAFTHKGVQVTTKHSYQIEYKYIWECVVCGYEFKRHSKSVDPVKHSCGKCKGRLAQTKPTPRASGNSAAVGKDGKKEKSAYQVFVKENFSRVKKRLEQDGKDARMGKVMEAVAREYREVKAEKEKTTKAEVGVLGDALEGLKI</sequence>
<protein>
    <recommendedName>
        <fullName evidence="2">SprT-like domain-containing protein</fullName>
    </recommendedName>
</protein>
<dbReference type="InterPro" id="IPR006640">
    <property type="entry name" value="SprT-like_domain"/>
</dbReference>
<evidence type="ECO:0000313" key="4">
    <source>
        <dbReference type="Proteomes" id="UP000800039"/>
    </source>
</evidence>
<dbReference type="Pfam" id="PF10263">
    <property type="entry name" value="SprT-like"/>
    <property type="match status" value="1"/>
</dbReference>
<feature type="region of interest" description="Disordered" evidence="1">
    <location>
        <begin position="279"/>
        <end position="302"/>
    </location>
</feature>
<evidence type="ECO:0000313" key="3">
    <source>
        <dbReference type="EMBL" id="KAF1844027.1"/>
    </source>
</evidence>
<feature type="region of interest" description="Disordered" evidence="1">
    <location>
        <begin position="1"/>
        <end position="137"/>
    </location>
</feature>
<dbReference type="PANTHER" id="PTHR23099:SF0">
    <property type="entry name" value="GERM CELL NUCLEAR ACIDIC PROTEIN"/>
    <property type="match status" value="1"/>
</dbReference>
<feature type="compositionally biased region" description="Polar residues" evidence="1">
    <location>
        <begin position="692"/>
        <end position="702"/>
    </location>
</feature>
<dbReference type="AlphaFoldDB" id="A0A9P4L777"/>
<gene>
    <name evidence="3" type="ORF">K460DRAFT_342924</name>
</gene>
<dbReference type="Proteomes" id="UP000800039">
    <property type="component" value="Unassembled WGS sequence"/>
</dbReference>
<dbReference type="EMBL" id="ML976617">
    <property type="protein sequence ID" value="KAF1844027.1"/>
    <property type="molecule type" value="Genomic_DNA"/>
</dbReference>
<organism evidence="3 4">
    <name type="scientific">Cucurbitaria berberidis CBS 394.84</name>
    <dbReference type="NCBI Taxonomy" id="1168544"/>
    <lineage>
        <taxon>Eukaryota</taxon>
        <taxon>Fungi</taxon>
        <taxon>Dikarya</taxon>
        <taxon>Ascomycota</taxon>
        <taxon>Pezizomycotina</taxon>
        <taxon>Dothideomycetes</taxon>
        <taxon>Pleosporomycetidae</taxon>
        <taxon>Pleosporales</taxon>
        <taxon>Pleosporineae</taxon>
        <taxon>Cucurbitariaceae</taxon>
        <taxon>Cucurbitaria</taxon>
    </lineage>
</organism>
<feature type="region of interest" description="Disordered" evidence="1">
    <location>
        <begin position="452"/>
        <end position="496"/>
    </location>
</feature>
<dbReference type="Pfam" id="PF17283">
    <property type="entry name" value="Zn_ribbon_SprT"/>
    <property type="match status" value="1"/>
</dbReference>
<dbReference type="GO" id="GO:0006950">
    <property type="term" value="P:response to stress"/>
    <property type="evidence" value="ECO:0007669"/>
    <property type="project" value="UniProtKB-ARBA"/>
</dbReference>
<feature type="compositionally biased region" description="Polar residues" evidence="1">
    <location>
        <begin position="63"/>
        <end position="85"/>
    </location>
</feature>
<keyword evidence="4" id="KW-1185">Reference proteome</keyword>
<dbReference type="InterPro" id="IPR035240">
    <property type="entry name" value="SprT_Zn_ribbon"/>
</dbReference>
<feature type="compositionally biased region" description="Pro residues" evidence="1">
    <location>
        <begin position="369"/>
        <end position="386"/>
    </location>
</feature>
<dbReference type="GO" id="GO:0005634">
    <property type="term" value="C:nucleus"/>
    <property type="evidence" value="ECO:0007669"/>
    <property type="project" value="TreeGrafter"/>
</dbReference>
<feature type="region of interest" description="Disordered" evidence="1">
    <location>
        <begin position="357"/>
        <end position="411"/>
    </location>
</feature>
<feature type="compositionally biased region" description="Acidic residues" evidence="1">
    <location>
        <begin position="205"/>
        <end position="231"/>
    </location>
</feature>
<accession>A0A9P4L777</accession>
<dbReference type="OrthoDB" id="20772at2759"/>
<feature type="region of interest" description="Disordered" evidence="1">
    <location>
        <begin position="169"/>
        <end position="261"/>
    </location>
</feature>
<dbReference type="RefSeq" id="XP_040786590.1">
    <property type="nucleotide sequence ID" value="XM_040931209.1"/>
</dbReference>
<dbReference type="GeneID" id="63848461"/>
<evidence type="ECO:0000259" key="2">
    <source>
        <dbReference type="SMART" id="SM00731"/>
    </source>
</evidence>
<feature type="compositionally biased region" description="Basic and acidic residues" evidence="1">
    <location>
        <begin position="279"/>
        <end position="288"/>
    </location>
</feature>
<feature type="compositionally biased region" description="Basic and acidic residues" evidence="1">
    <location>
        <begin position="175"/>
        <end position="187"/>
    </location>
</feature>
<feature type="compositionally biased region" description="Basic residues" evidence="1">
    <location>
        <begin position="236"/>
        <end position="246"/>
    </location>
</feature>
<dbReference type="SMART" id="SM00731">
    <property type="entry name" value="SprT"/>
    <property type="match status" value="1"/>
</dbReference>
<feature type="domain" description="SprT-like" evidence="2">
    <location>
        <begin position="522"/>
        <end position="692"/>
    </location>
</feature>
<dbReference type="PANTHER" id="PTHR23099">
    <property type="entry name" value="TRANSCRIPTIONAL REGULATOR"/>
    <property type="match status" value="1"/>
</dbReference>
<proteinExistence type="predicted"/>
<name>A0A9P4L777_9PLEO</name>